<feature type="signal peptide" evidence="1">
    <location>
        <begin position="1"/>
        <end position="22"/>
    </location>
</feature>
<feature type="chain" id="PRO_5044190344" evidence="1">
    <location>
        <begin position="23"/>
        <end position="220"/>
    </location>
</feature>
<gene>
    <name evidence="3" type="primary">LOC120283750</name>
</gene>
<protein>
    <submittedName>
        <fullName evidence="3">Uncharacterized protein LOC120283750</fullName>
    </submittedName>
</protein>
<dbReference type="RefSeq" id="XP_039146414.1">
    <property type="nucleotide sequence ID" value="XM_039290480.1"/>
</dbReference>
<organism evidence="2 3">
    <name type="scientific">Dioscorea cayennensis subsp. rotundata</name>
    <name type="common">White Guinea yam</name>
    <name type="synonym">Dioscorea rotundata</name>
    <dbReference type="NCBI Taxonomy" id="55577"/>
    <lineage>
        <taxon>Eukaryota</taxon>
        <taxon>Viridiplantae</taxon>
        <taxon>Streptophyta</taxon>
        <taxon>Embryophyta</taxon>
        <taxon>Tracheophyta</taxon>
        <taxon>Spermatophyta</taxon>
        <taxon>Magnoliopsida</taxon>
        <taxon>Liliopsida</taxon>
        <taxon>Dioscoreales</taxon>
        <taxon>Dioscoreaceae</taxon>
        <taxon>Dioscorea</taxon>
    </lineage>
</organism>
<evidence type="ECO:0000256" key="1">
    <source>
        <dbReference type="SAM" id="SignalP"/>
    </source>
</evidence>
<keyword evidence="2" id="KW-1185">Reference proteome</keyword>
<keyword evidence="1" id="KW-0732">Signal</keyword>
<dbReference type="AlphaFoldDB" id="A0AB40D7W4"/>
<proteinExistence type="predicted"/>
<name>A0AB40D7W4_DIOCR</name>
<evidence type="ECO:0000313" key="3">
    <source>
        <dbReference type="RefSeq" id="XP_039146414.1"/>
    </source>
</evidence>
<evidence type="ECO:0000313" key="2">
    <source>
        <dbReference type="Proteomes" id="UP001515500"/>
    </source>
</evidence>
<reference evidence="3" key="1">
    <citation type="submission" date="2025-08" db="UniProtKB">
        <authorList>
            <consortium name="RefSeq"/>
        </authorList>
    </citation>
    <scope>IDENTIFICATION</scope>
</reference>
<dbReference type="Proteomes" id="UP001515500">
    <property type="component" value="Chromosome 19"/>
</dbReference>
<dbReference type="GeneID" id="120283750"/>
<sequence length="220" mass="24709">MAKPIFFLTIQVIILAVTCVHAKSDKELTSKLLCSQCSACDVSKCPASDAYPHLTAYDDSLIAGSLQSDFVSFKDRRVYAVSDIKGGESETYNAYYGWQSTSGSASGYHRFSNYMDKCSGQNYLTVHEHGVVELRSLHSLKDLGQADWKSINPPPKYNHRNFRFWVNRSTGKCLTVFGGKKQKRKVGVAKCKFNGSKLSQLFAFRFHYHKAFCCCGLHND</sequence>
<accession>A0AB40D7W4</accession>